<protein>
    <submittedName>
        <fullName evidence="1">Uncharacterized protein</fullName>
    </submittedName>
</protein>
<sequence>MNLKDTIVAGIIGYLTTSSSPLYPSHDHNSYIAKPTWFESIHILPHLIKSDMVERLDLSAYLWWAPVLLNTDSTNDPKVPDKVSQFLAKLNQTLALNLSYPAVTSQVANELFKQFPLESTNAVFEKIVGIYPRLAQLAESETGLLHTQSNLFIEIGLFINRHYNTPRLPLFTRTNWKYVDLARLSPEEFARNFPVAHTANITILNQMAHLDSAIGEYEGPVGLPQHPNLDLLHLGINLMDSSEVVFYLDLVGKGVIQQMANVAIWHLYRTGQSAVLAEFMDLDSTSDNSNPSLIPYPMLYPAVNLLLALAAIQQDEDLIWKLTRRWIDDGTLSYQNEETGDAIKDQRDVLVCLRANGMQEAASYLQQLWNVQYQRLKPASISRATLCRGDRWLRVLPSGDMWLAYSAHHFKFSDEAIITEPGADPVNPAFEIIDLWEE</sequence>
<organism evidence="1 2">
    <name type="scientific">Dimargaris cristalligena</name>
    <dbReference type="NCBI Taxonomy" id="215637"/>
    <lineage>
        <taxon>Eukaryota</taxon>
        <taxon>Fungi</taxon>
        <taxon>Fungi incertae sedis</taxon>
        <taxon>Zoopagomycota</taxon>
        <taxon>Kickxellomycotina</taxon>
        <taxon>Dimargaritomycetes</taxon>
        <taxon>Dimargaritales</taxon>
        <taxon>Dimargaritaceae</taxon>
        <taxon>Dimargaris</taxon>
    </lineage>
</organism>
<evidence type="ECO:0000313" key="2">
    <source>
        <dbReference type="Proteomes" id="UP000268162"/>
    </source>
</evidence>
<keyword evidence="2" id="KW-1185">Reference proteome</keyword>
<accession>A0A4P9ZW94</accession>
<evidence type="ECO:0000313" key="1">
    <source>
        <dbReference type="EMBL" id="RKP37887.1"/>
    </source>
</evidence>
<name>A0A4P9ZW94_9FUNG</name>
<gene>
    <name evidence="1" type="ORF">BJ085DRAFT_27134</name>
</gene>
<reference evidence="2" key="1">
    <citation type="journal article" date="2018" name="Nat. Microbiol.">
        <title>Leveraging single-cell genomics to expand the fungal tree of life.</title>
        <authorList>
            <person name="Ahrendt S.R."/>
            <person name="Quandt C.A."/>
            <person name="Ciobanu D."/>
            <person name="Clum A."/>
            <person name="Salamov A."/>
            <person name="Andreopoulos B."/>
            <person name="Cheng J.F."/>
            <person name="Woyke T."/>
            <person name="Pelin A."/>
            <person name="Henrissat B."/>
            <person name="Reynolds N.K."/>
            <person name="Benny G.L."/>
            <person name="Smith M.E."/>
            <person name="James T.Y."/>
            <person name="Grigoriev I.V."/>
        </authorList>
    </citation>
    <scope>NUCLEOTIDE SEQUENCE [LARGE SCALE GENOMIC DNA]</scope>
    <source>
        <strain evidence="2">RSA 468</strain>
    </source>
</reference>
<dbReference type="EMBL" id="ML002434">
    <property type="protein sequence ID" value="RKP37887.1"/>
    <property type="molecule type" value="Genomic_DNA"/>
</dbReference>
<proteinExistence type="predicted"/>
<dbReference type="Proteomes" id="UP000268162">
    <property type="component" value="Unassembled WGS sequence"/>
</dbReference>
<dbReference type="AlphaFoldDB" id="A0A4P9ZW94"/>